<keyword evidence="3" id="KW-0378">Hydrolase</keyword>
<evidence type="ECO:0000256" key="1">
    <source>
        <dbReference type="ARBA" id="ARBA00022649"/>
    </source>
</evidence>
<dbReference type="Proteomes" id="UP000634667">
    <property type="component" value="Unassembled WGS sequence"/>
</dbReference>
<evidence type="ECO:0000256" key="2">
    <source>
        <dbReference type="ARBA" id="ARBA00022722"/>
    </source>
</evidence>
<name>A0ABQ2WWP5_9ALTE</name>
<keyword evidence="1" id="KW-1277">Toxin-antitoxin system</keyword>
<evidence type="ECO:0000313" key="6">
    <source>
        <dbReference type="Proteomes" id="UP000634667"/>
    </source>
</evidence>
<sequence>MLNAYLDHIEEHCNACLELLEQLATTASKQPLSRIEQSAAERQLQVLVEAAIGIAKHWVKAQSGSAPSDAYSSFEKLSQLGKLDQSELLQWRKIIGLRNALVHDYLNFSVEVLQRVLIKRQFVQVFQFMQKASAALR</sequence>
<gene>
    <name evidence="5" type="ORF">GCM10008111_30250</name>
</gene>
<proteinExistence type="inferred from homology"/>
<comment type="caution">
    <text evidence="5">The sequence shown here is derived from an EMBL/GenBank/DDBJ whole genome shotgun (WGS) entry which is preliminary data.</text>
</comment>
<dbReference type="InterPro" id="IPR052379">
    <property type="entry name" value="Type_VII_TA_RNase"/>
</dbReference>
<dbReference type="RefSeq" id="WP_189484079.1">
    <property type="nucleotide sequence ID" value="NZ_BMYR01000015.1"/>
</dbReference>
<evidence type="ECO:0000256" key="3">
    <source>
        <dbReference type="ARBA" id="ARBA00022801"/>
    </source>
</evidence>
<evidence type="ECO:0000256" key="4">
    <source>
        <dbReference type="ARBA" id="ARBA00024207"/>
    </source>
</evidence>
<dbReference type="InterPro" id="IPR008201">
    <property type="entry name" value="HepT-like"/>
</dbReference>
<keyword evidence="2" id="KW-0540">Nuclease</keyword>
<protein>
    <recommendedName>
        <fullName evidence="7">DUF86 domain-containing protein</fullName>
    </recommendedName>
</protein>
<dbReference type="PANTHER" id="PTHR33397">
    <property type="entry name" value="UPF0331 PROTEIN YUTE"/>
    <property type="match status" value="1"/>
</dbReference>
<organism evidence="5 6">
    <name type="scientific">Alishewanella tabrizica</name>
    <dbReference type="NCBI Taxonomy" id="671278"/>
    <lineage>
        <taxon>Bacteria</taxon>
        <taxon>Pseudomonadati</taxon>
        <taxon>Pseudomonadota</taxon>
        <taxon>Gammaproteobacteria</taxon>
        <taxon>Alteromonadales</taxon>
        <taxon>Alteromonadaceae</taxon>
        <taxon>Alishewanella</taxon>
    </lineage>
</organism>
<evidence type="ECO:0008006" key="7">
    <source>
        <dbReference type="Google" id="ProtNLM"/>
    </source>
</evidence>
<evidence type="ECO:0000313" key="5">
    <source>
        <dbReference type="EMBL" id="GGW72028.1"/>
    </source>
</evidence>
<reference evidence="6" key="1">
    <citation type="journal article" date="2019" name="Int. J. Syst. Evol. Microbiol.">
        <title>The Global Catalogue of Microorganisms (GCM) 10K type strain sequencing project: providing services to taxonomists for standard genome sequencing and annotation.</title>
        <authorList>
            <consortium name="The Broad Institute Genomics Platform"/>
            <consortium name="The Broad Institute Genome Sequencing Center for Infectious Disease"/>
            <person name="Wu L."/>
            <person name="Ma J."/>
        </authorList>
    </citation>
    <scope>NUCLEOTIDE SEQUENCE [LARGE SCALE GENOMIC DNA]</scope>
    <source>
        <strain evidence="6">KCTC 23723</strain>
    </source>
</reference>
<dbReference type="EMBL" id="BMYR01000015">
    <property type="protein sequence ID" value="GGW72028.1"/>
    <property type="molecule type" value="Genomic_DNA"/>
</dbReference>
<dbReference type="Gene3D" id="1.20.120.580">
    <property type="entry name" value="bsu32300-like"/>
    <property type="match status" value="1"/>
</dbReference>
<dbReference type="NCBIfam" id="NF047751">
    <property type="entry name" value="HepT_toxin"/>
    <property type="match status" value="1"/>
</dbReference>
<dbReference type="PANTHER" id="PTHR33397:SF5">
    <property type="entry name" value="RNASE YUTE-RELATED"/>
    <property type="match status" value="1"/>
</dbReference>
<dbReference type="SUPFAM" id="SSF81593">
    <property type="entry name" value="Nucleotidyltransferase substrate binding subunit/domain"/>
    <property type="match status" value="1"/>
</dbReference>
<dbReference type="InterPro" id="IPR037038">
    <property type="entry name" value="HepT-like_sf"/>
</dbReference>
<keyword evidence="6" id="KW-1185">Reference proteome</keyword>
<dbReference type="Pfam" id="PF01934">
    <property type="entry name" value="HepT-like"/>
    <property type="match status" value="1"/>
</dbReference>
<accession>A0ABQ2WWP5</accession>
<comment type="similarity">
    <text evidence="4">Belongs to the HepT RNase toxin family.</text>
</comment>